<evidence type="ECO:0000313" key="3">
    <source>
        <dbReference type="Proteomes" id="UP000635565"/>
    </source>
</evidence>
<evidence type="ECO:0000256" key="1">
    <source>
        <dbReference type="SAM" id="MobiDB-lite"/>
    </source>
</evidence>
<reference evidence="2 3" key="1">
    <citation type="journal article" date="2021" name="Int. J. Syst. Evol. Microbiol.">
        <title>Reticulibacter mediterranei gen. nov., sp. nov., within the new family Reticulibacteraceae fam. nov., and Ktedonospora formicarum gen. nov., sp. nov., Ktedonobacter robiniae sp. nov., Dictyobacter formicarum sp. nov. and Dictyobacter arantiisoli sp. nov., belonging to the class Ktedonobacteria.</title>
        <authorList>
            <person name="Yabe S."/>
            <person name="Zheng Y."/>
            <person name="Wang C.M."/>
            <person name="Sakai Y."/>
            <person name="Abe K."/>
            <person name="Yokota A."/>
            <person name="Donadio S."/>
            <person name="Cavaletti L."/>
            <person name="Monciardini P."/>
        </authorList>
    </citation>
    <scope>NUCLEOTIDE SEQUENCE [LARGE SCALE GENOMIC DNA]</scope>
    <source>
        <strain evidence="2 3">SOSP1-9</strain>
    </source>
</reference>
<accession>A0ABQ3VKV3</accession>
<dbReference type="EMBL" id="BNJJ01000012">
    <property type="protein sequence ID" value="GHO86430.1"/>
    <property type="molecule type" value="Genomic_DNA"/>
</dbReference>
<name>A0ABQ3VKV3_9CHLR</name>
<feature type="region of interest" description="Disordered" evidence="1">
    <location>
        <begin position="1"/>
        <end position="72"/>
    </location>
</feature>
<sequence length="72" mass="7944">MAASSFKVGSLNDYNPDRVASINYSQRDPTLMDYRDNISAAEPARPQKSHSPGWGNGHSAPGTDNPFWLHLQ</sequence>
<protein>
    <submittedName>
        <fullName evidence="2">Uncharacterized protein</fullName>
    </submittedName>
</protein>
<comment type="caution">
    <text evidence="2">The sequence shown here is derived from an EMBL/GenBank/DDBJ whole genome shotgun (WGS) entry which is preliminary data.</text>
</comment>
<dbReference type="Proteomes" id="UP000635565">
    <property type="component" value="Unassembled WGS sequence"/>
</dbReference>
<organism evidence="2 3">
    <name type="scientific">Dictyobacter formicarum</name>
    <dbReference type="NCBI Taxonomy" id="2778368"/>
    <lineage>
        <taxon>Bacteria</taxon>
        <taxon>Bacillati</taxon>
        <taxon>Chloroflexota</taxon>
        <taxon>Ktedonobacteria</taxon>
        <taxon>Ktedonobacterales</taxon>
        <taxon>Dictyobacteraceae</taxon>
        <taxon>Dictyobacter</taxon>
    </lineage>
</organism>
<gene>
    <name evidence="2" type="ORF">KSZ_44360</name>
</gene>
<keyword evidence="3" id="KW-1185">Reference proteome</keyword>
<proteinExistence type="predicted"/>
<evidence type="ECO:0000313" key="2">
    <source>
        <dbReference type="EMBL" id="GHO86430.1"/>
    </source>
</evidence>